<feature type="transmembrane region" description="Helical" evidence="2">
    <location>
        <begin position="332"/>
        <end position="351"/>
    </location>
</feature>
<evidence type="ECO:0000313" key="4">
    <source>
        <dbReference type="EMBL" id="MFC4855028.1"/>
    </source>
</evidence>
<feature type="transmembrane region" description="Helical" evidence="2">
    <location>
        <begin position="485"/>
        <end position="504"/>
    </location>
</feature>
<dbReference type="Pfam" id="PF04389">
    <property type="entry name" value="Peptidase_M28"/>
    <property type="match status" value="1"/>
</dbReference>
<protein>
    <submittedName>
        <fullName evidence="4">M20/M25/M40 family metallo-hydrolase</fullName>
    </submittedName>
</protein>
<feature type="transmembrane region" description="Helical" evidence="2">
    <location>
        <begin position="459"/>
        <end position="478"/>
    </location>
</feature>
<dbReference type="SUPFAM" id="SSF53187">
    <property type="entry name" value="Zn-dependent exopeptidases"/>
    <property type="match status" value="1"/>
</dbReference>
<accession>A0ABV9S250</accession>
<feature type="region of interest" description="Disordered" evidence="1">
    <location>
        <begin position="732"/>
        <end position="760"/>
    </location>
</feature>
<keyword evidence="2" id="KW-0472">Membrane</keyword>
<evidence type="ECO:0000259" key="3">
    <source>
        <dbReference type="Pfam" id="PF04389"/>
    </source>
</evidence>
<dbReference type="RefSeq" id="WP_378056983.1">
    <property type="nucleotide sequence ID" value="NZ_JBHSIS010000007.1"/>
</dbReference>
<organism evidence="4 5">
    <name type="scientific">Actinophytocola glycyrrhizae</name>
    <dbReference type="NCBI Taxonomy" id="2044873"/>
    <lineage>
        <taxon>Bacteria</taxon>
        <taxon>Bacillati</taxon>
        <taxon>Actinomycetota</taxon>
        <taxon>Actinomycetes</taxon>
        <taxon>Pseudonocardiales</taxon>
        <taxon>Pseudonocardiaceae</taxon>
    </lineage>
</organism>
<feature type="transmembrane region" description="Helical" evidence="2">
    <location>
        <begin position="433"/>
        <end position="453"/>
    </location>
</feature>
<feature type="transmembrane region" description="Helical" evidence="2">
    <location>
        <begin position="556"/>
        <end position="575"/>
    </location>
</feature>
<comment type="caution">
    <text evidence="4">The sequence shown here is derived from an EMBL/GenBank/DDBJ whole genome shotgun (WGS) entry which is preliminary data.</text>
</comment>
<feature type="transmembrane region" description="Helical" evidence="2">
    <location>
        <begin position="405"/>
        <end position="426"/>
    </location>
</feature>
<proteinExistence type="predicted"/>
<keyword evidence="5" id="KW-1185">Reference proteome</keyword>
<sequence length="769" mass="80804">MTFLDTPRRAVAGLVLLLVTAGVITGAALLQRGVAPEPASAVPSTFSAERAMRHLEQFAREPRPMGSPAGERTERYLTDELRAAGLSVAVQHAVGVYTADGLATFGRVDNIIATLPGTDPSGMVVLAAHHDSAAQGPGASDDGAAVAAMLETVRALRTGDRPRNDVVLLITDGEEHGLLGAEAFLREHPLGRRDGVVLNFEARGVSGPSLMFETSQNNARLVDLFNDTVPHPRGDSSMVEVYRVLPNNTDFTRFAEAGFSGLNFAYIEGAARYHTAGDSLANLDRGSLQHHGDNMLTLTRALGDADLRTMSADHDNTYFDLLGMKVSYPNALVWPLAVVALLLVALLTWLATRRGLTTVGRTALAAATAAVPLAVAFGLGQLVWTVLTWARPSYETGGGLLHRPALFNAAVMLMAVVALLTWYLLLRRRLGSTALALGGLTWHALLGTALAAYAPGASFLFTIPALMATLGATVALLAPRPQWSVAALAVGSIAGSALLPYFAYMLLGAVGLSLAGVGATFAVLFGLLLLPATELLLPGIGPDSAAKSRGRHTTKAIPAAALLVSAALVAAGLAVDRPDAAHPAPTHLAYVLNADTGEATWVSAERTPGDWAATHVDSRNTDALPKGYQRGPVWTGPAPAINAEGPELTNVTKNNDEITFHIRSPRNARSITLRLNEPITRATARVPGTNAATTPVTGTRKDTWPTELRFQDLPAEGVTLTIRTTAPNPRLTAIDTTAGLPDTTPIPNSATPSTREDGNVTAVARTYTL</sequence>
<dbReference type="PANTHER" id="PTHR12147">
    <property type="entry name" value="METALLOPEPTIDASE M28 FAMILY MEMBER"/>
    <property type="match status" value="1"/>
</dbReference>
<evidence type="ECO:0000256" key="2">
    <source>
        <dbReference type="SAM" id="Phobius"/>
    </source>
</evidence>
<feature type="transmembrane region" description="Helical" evidence="2">
    <location>
        <begin position="363"/>
        <end position="385"/>
    </location>
</feature>
<dbReference type="InterPro" id="IPR045175">
    <property type="entry name" value="M28_fam"/>
</dbReference>
<feature type="transmembrane region" description="Helical" evidence="2">
    <location>
        <begin position="510"/>
        <end position="530"/>
    </location>
</feature>
<evidence type="ECO:0000313" key="5">
    <source>
        <dbReference type="Proteomes" id="UP001595859"/>
    </source>
</evidence>
<dbReference type="Proteomes" id="UP001595859">
    <property type="component" value="Unassembled WGS sequence"/>
</dbReference>
<dbReference type="PANTHER" id="PTHR12147:SF26">
    <property type="entry name" value="PEPTIDASE M28 DOMAIN-CONTAINING PROTEIN"/>
    <property type="match status" value="1"/>
</dbReference>
<gene>
    <name evidence="4" type="ORF">ACFPCV_16100</name>
</gene>
<evidence type="ECO:0000256" key="1">
    <source>
        <dbReference type="SAM" id="MobiDB-lite"/>
    </source>
</evidence>
<keyword evidence="2" id="KW-0812">Transmembrane</keyword>
<reference evidence="5" key="1">
    <citation type="journal article" date="2019" name="Int. J. Syst. Evol. Microbiol.">
        <title>The Global Catalogue of Microorganisms (GCM) 10K type strain sequencing project: providing services to taxonomists for standard genome sequencing and annotation.</title>
        <authorList>
            <consortium name="The Broad Institute Genomics Platform"/>
            <consortium name="The Broad Institute Genome Sequencing Center for Infectious Disease"/>
            <person name="Wu L."/>
            <person name="Ma J."/>
        </authorList>
    </citation>
    <scope>NUCLEOTIDE SEQUENCE [LARGE SCALE GENOMIC DNA]</scope>
    <source>
        <strain evidence="5">ZS-22-S1</strain>
    </source>
</reference>
<name>A0ABV9S250_9PSEU</name>
<feature type="domain" description="Peptidase M28" evidence="3">
    <location>
        <begin position="110"/>
        <end position="298"/>
    </location>
</feature>
<dbReference type="InterPro" id="IPR007484">
    <property type="entry name" value="Peptidase_M28"/>
</dbReference>
<keyword evidence="2" id="KW-1133">Transmembrane helix</keyword>
<dbReference type="EMBL" id="JBHSIS010000007">
    <property type="protein sequence ID" value="MFC4855028.1"/>
    <property type="molecule type" value="Genomic_DNA"/>
</dbReference>
<dbReference type="Gene3D" id="3.40.630.10">
    <property type="entry name" value="Zn peptidases"/>
    <property type="match status" value="1"/>
</dbReference>